<dbReference type="Pfam" id="PF07679">
    <property type="entry name" value="I-set"/>
    <property type="match status" value="1"/>
</dbReference>
<keyword evidence="4" id="KW-0732">Signal</keyword>
<feature type="domain" description="Ig-like" evidence="5">
    <location>
        <begin position="138"/>
        <end position="235"/>
    </location>
</feature>
<dbReference type="InterPro" id="IPR003599">
    <property type="entry name" value="Ig_sub"/>
</dbReference>
<dbReference type="InterPro" id="IPR013783">
    <property type="entry name" value="Ig-like_fold"/>
</dbReference>
<dbReference type="GO" id="GO:0007156">
    <property type="term" value="P:homophilic cell adhesion via plasma membrane adhesion molecules"/>
    <property type="evidence" value="ECO:0007669"/>
    <property type="project" value="TreeGrafter"/>
</dbReference>
<dbReference type="InterPro" id="IPR058814">
    <property type="entry name" value="ZIG1/7_N"/>
</dbReference>
<feature type="transmembrane region" description="Helical" evidence="3">
    <location>
        <begin position="255"/>
        <end position="276"/>
    </location>
</feature>
<dbReference type="STRING" id="1561998.A0A1I7TYJ6"/>
<evidence type="ECO:0000313" key="7">
    <source>
        <dbReference type="WBParaSite" id="Csp11.Scaffold629.g13079.t1"/>
    </source>
</evidence>
<keyword evidence="3" id="KW-0472">Membrane</keyword>
<dbReference type="SMART" id="SM00409">
    <property type="entry name" value="IG"/>
    <property type="match status" value="1"/>
</dbReference>
<dbReference type="InterPro" id="IPR007110">
    <property type="entry name" value="Ig-like_dom"/>
</dbReference>
<dbReference type="SUPFAM" id="SSF48726">
    <property type="entry name" value="Immunoglobulin"/>
    <property type="match status" value="1"/>
</dbReference>
<organism evidence="6 7">
    <name type="scientific">Caenorhabditis tropicalis</name>
    <dbReference type="NCBI Taxonomy" id="1561998"/>
    <lineage>
        <taxon>Eukaryota</taxon>
        <taxon>Metazoa</taxon>
        <taxon>Ecdysozoa</taxon>
        <taxon>Nematoda</taxon>
        <taxon>Chromadorea</taxon>
        <taxon>Rhabditida</taxon>
        <taxon>Rhabditina</taxon>
        <taxon>Rhabditomorpha</taxon>
        <taxon>Rhabditoidea</taxon>
        <taxon>Rhabditidae</taxon>
        <taxon>Peloderinae</taxon>
        <taxon>Caenorhabditis</taxon>
    </lineage>
</organism>
<dbReference type="GO" id="GO:0098632">
    <property type="term" value="F:cell-cell adhesion mediator activity"/>
    <property type="evidence" value="ECO:0007669"/>
    <property type="project" value="TreeGrafter"/>
</dbReference>
<keyword evidence="2" id="KW-0393">Immunoglobulin domain</keyword>
<keyword evidence="6" id="KW-1185">Reference proteome</keyword>
<dbReference type="Pfam" id="PF26428">
    <property type="entry name" value="Zwei_Ig_N"/>
    <property type="match status" value="1"/>
</dbReference>
<reference evidence="7" key="1">
    <citation type="submission" date="2016-11" db="UniProtKB">
        <authorList>
            <consortium name="WormBaseParasite"/>
        </authorList>
    </citation>
    <scope>IDENTIFICATION</scope>
</reference>
<dbReference type="WBParaSite" id="Csp11.Scaffold629.g13079.t1">
    <property type="protein sequence ID" value="Csp11.Scaffold629.g13079.t1"/>
    <property type="gene ID" value="Csp11.Scaffold629.g13079"/>
</dbReference>
<feature type="signal peptide" evidence="4">
    <location>
        <begin position="1"/>
        <end position="28"/>
    </location>
</feature>
<keyword evidence="1" id="KW-0677">Repeat</keyword>
<evidence type="ECO:0000259" key="5">
    <source>
        <dbReference type="PROSITE" id="PS50835"/>
    </source>
</evidence>
<dbReference type="GO" id="GO:0030424">
    <property type="term" value="C:axon"/>
    <property type="evidence" value="ECO:0007669"/>
    <property type="project" value="TreeGrafter"/>
</dbReference>
<feature type="domain" description="Ig-like" evidence="5">
    <location>
        <begin position="32"/>
        <end position="129"/>
    </location>
</feature>
<dbReference type="InterPro" id="IPR003598">
    <property type="entry name" value="Ig_sub2"/>
</dbReference>
<dbReference type="Gene3D" id="2.60.40.10">
    <property type="entry name" value="Immunoglobulins"/>
    <property type="match status" value="1"/>
</dbReference>
<name>A0A1I7TYJ6_9PELO</name>
<dbReference type="InterPro" id="IPR036179">
    <property type="entry name" value="Ig-like_dom_sf"/>
</dbReference>
<dbReference type="PROSITE" id="PS50835">
    <property type="entry name" value="IG_LIKE"/>
    <property type="match status" value="2"/>
</dbReference>
<accession>A0A1I7TYJ6</accession>
<evidence type="ECO:0000256" key="2">
    <source>
        <dbReference type="ARBA" id="ARBA00023319"/>
    </source>
</evidence>
<evidence type="ECO:0000256" key="1">
    <source>
        <dbReference type="ARBA" id="ARBA00022737"/>
    </source>
</evidence>
<keyword evidence="3" id="KW-1133">Transmembrane helix</keyword>
<dbReference type="InterPro" id="IPR013098">
    <property type="entry name" value="Ig_I-set"/>
</dbReference>
<dbReference type="PANTHER" id="PTHR10075:SF46">
    <property type="entry name" value="IG-LIKE DOMAIN-CONTAINING PROTEIN"/>
    <property type="match status" value="1"/>
</dbReference>
<evidence type="ECO:0000256" key="3">
    <source>
        <dbReference type="SAM" id="Phobius"/>
    </source>
</evidence>
<proteinExistence type="predicted"/>
<dbReference type="AlphaFoldDB" id="A0A1I7TYJ6"/>
<dbReference type="GO" id="GO:0070593">
    <property type="term" value="P:dendrite self-avoidance"/>
    <property type="evidence" value="ECO:0007669"/>
    <property type="project" value="TreeGrafter"/>
</dbReference>
<dbReference type="GO" id="GO:0007411">
    <property type="term" value="P:axon guidance"/>
    <property type="evidence" value="ECO:0007669"/>
    <property type="project" value="TreeGrafter"/>
</dbReference>
<evidence type="ECO:0000313" key="6">
    <source>
        <dbReference type="Proteomes" id="UP000095282"/>
    </source>
</evidence>
<sequence>MLHRRRGDGTTVLAVVALLFALCGQNEAASNPRYIAMGNLQTVIHGETLFSTDIGEDRQTTGFLWCQVREGTIHYKPTWARFVRIRDSKQFIADIGQDNKAYLHFGKSKAEAAGKYRCEVKVPDSSIITGNMFAYSHPVVKNNESWPLKRSEVEPSTAVGPAVYASLESTARIPCPIIGYPEPQIVWFKDNIPLEIEGRVSFDKVNGVLSIEQITEEDGGRYRCKGTNQYPTVIDGPESFFEVNLDQELKIGDGYGWMLPLAIILIILILLFIIIFTCQRCAKYKADQYNVAERERALHNDQVPLKNSV</sequence>
<keyword evidence="3" id="KW-0812">Transmembrane</keyword>
<dbReference type="GO" id="GO:0005886">
    <property type="term" value="C:plasma membrane"/>
    <property type="evidence" value="ECO:0007669"/>
    <property type="project" value="TreeGrafter"/>
</dbReference>
<dbReference type="PANTHER" id="PTHR10075">
    <property type="entry name" value="BASIGIN RELATED"/>
    <property type="match status" value="1"/>
</dbReference>
<dbReference type="CDD" id="cd00096">
    <property type="entry name" value="Ig"/>
    <property type="match status" value="1"/>
</dbReference>
<dbReference type="eggNOG" id="ENOG502S5E3">
    <property type="taxonomic scope" value="Eukaryota"/>
</dbReference>
<feature type="chain" id="PRO_5009308128" evidence="4">
    <location>
        <begin position="29"/>
        <end position="309"/>
    </location>
</feature>
<evidence type="ECO:0000256" key="4">
    <source>
        <dbReference type="SAM" id="SignalP"/>
    </source>
</evidence>
<dbReference type="SMART" id="SM00408">
    <property type="entry name" value="IGc2"/>
    <property type="match status" value="1"/>
</dbReference>
<dbReference type="Proteomes" id="UP000095282">
    <property type="component" value="Unplaced"/>
</dbReference>
<protein>
    <submittedName>
        <fullName evidence="7">Ig-like domain-containing protein</fullName>
    </submittedName>
</protein>